<accession>A0A9X2K1G0</accession>
<evidence type="ECO:0000313" key="13">
    <source>
        <dbReference type="Proteomes" id="UP001139648"/>
    </source>
</evidence>
<keyword evidence="9" id="KW-0812">Transmembrane</keyword>
<keyword evidence="4" id="KW-0808">Transferase</keyword>
<feature type="transmembrane region" description="Helical" evidence="9">
    <location>
        <begin position="246"/>
        <end position="265"/>
    </location>
</feature>
<feature type="domain" description="Signal transduction histidine kinase subgroup 3 dimerisation and phosphoacceptor" evidence="11">
    <location>
        <begin position="449"/>
        <end position="510"/>
    </location>
</feature>
<keyword evidence="3" id="KW-0597">Phosphoprotein</keyword>
<dbReference type="GO" id="GO:0016020">
    <property type="term" value="C:membrane"/>
    <property type="evidence" value="ECO:0007669"/>
    <property type="project" value="InterPro"/>
</dbReference>
<dbReference type="EC" id="2.7.13.3" evidence="2"/>
<keyword evidence="7" id="KW-0067">ATP-binding</keyword>
<dbReference type="GO" id="GO:0046983">
    <property type="term" value="F:protein dimerization activity"/>
    <property type="evidence" value="ECO:0007669"/>
    <property type="project" value="InterPro"/>
</dbReference>
<protein>
    <recommendedName>
        <fullName evidence="2">histidine kinase</fullName>
        <ecNumber evidence="2">2.7.13.3</ecNumber>
    </recommendedName>
</protein>
<evidence type="ECO:0000256" key="6">
    <source>
        <dbReference type="ARBA" id="ARBA00022777"/>
    </source>
</evidence>
<evidence type="ECO:0000256" key="7">
    <source>
        <dbReference type="ARBA" id="ARBA00022840"/>
    </source>
</evidence>
<dbReference type="Gene3D" id="1.20.5.1930">
    <property type="match status" value="1"/>
</dbReference>
<evidence type="ECO:0000256" key="4">
    <source>
        <dbReference type="ARBA" id="ARBA00022679"/>
    </source>
</evidence>
<feature type="transmembrane region" description="Helical" evidence="9">
    <location>
        <begin position="178"/>
        <end position="196"/>
    </location>
</feature>
<dbReference type="GO" id="GO:0000155">
    <property type="term" value="F:phosphorelay sensor kinase activity"/>
    <property type="evidence" value="ECO:0007669"/>
    <property type="project" value="InterPro"/>
</dbReference>
<name>A0A9X2K1G0_9ACTN</name>
<reference evidence="12" key="1">
    <citation type="submission" date="2022-06" db="EMBL/GenBank/DDBJ databases">
        <title>Sequencing the genomes of 1000 actinobacteria strains.</title>
        <authorList>
            <person name="Klenk H.-P."/>
        </authorList>
    </citation>
    <scope>NUCLEOTIDE SEQUENCE</scope>
    <source>
        <strain evidence="12">DSM 46694</strain>
    </source>
</reference>
<organism evidence="12 13">
    <name type="scientific">Nonomuraea thailandensis</name>
    <dbReference type="NCBI Taxonomy" id="1188745"/>
    <lineage>
        <taxon>Bacteria</taxon>
        <taxon>Bacillati</taxon>
        <taxon>Actinomycetota</taxon>
        <taxon>Actinomycetes</taxon>
        <taxon>Streptosporangiales</taxon>
        <taxon>Streptosporangiaceae</taxon>
        <taxon>Nonomuraea</taxon>
    </lineage>
</organism>
<keyword evidence="9" id="KW-1133">Transmembrane helix</keyword>
<dbReference type="Pfam" id="PF07730">
    <property type="entry name" value="HisKA_3"/>
    <property type="match status" value="1"/>
</dbReference>
<evidence type="ECO:0000259" key="11">
    <source>
        <dbReference type="Pfam" id="PF07730"/>
    </source>
</evidence>
<keyword evidence="13" id="KW-1185">Reference proteome</keyword>
<feature type="transmembrane region" description="Helical" evidence="9">
    <location>
        <begin position="208"/>
        <end position="234"/>
    </location>
</feature>
<comment type="caution">
    <text evidence="12">The sequence shown here is derived from an EMBL/GenBank/DDBJ whole genome shotgun (WGS) entry which is preliminary data.</text>
</comment>
<feature type="transmembrane region" description="Helical" evidence="9">
    <location>
        <begin position="107"/>
        <end position="127"/>
    </location>
</feature>
<evidence type="ECO:0000256" key="8">
    <source>
        <dbReference type="ARBA" id="ARBA00023012"/>
    </source>
</evidence>
<evidence type="ECO:0000256" key="1">
    <source>
        <dbReference type="ARBA" id="ARBA00000085"/>
    </source>
</evidence>
<comment type="catalytic activity">
    <reaction evidence="1">
        <text>ATP + protein L-histidine = ADP + protein N-phospho-L-histidine.</text>
        <dbReference type="EC" id="2.7.13.3"/>
    </reaction>
</comment>
<dbReference type="InterPro" id="IPR050482">
    <property type="entry name" value="Sensor_HK_TwoCompSys"/>
</dbReference>
<feature type="transmembrane region" description="Helical" evidence="9">
    <location>
        <begin position="277"/>
        <end position="299"/>
    </location>
</feature>
<keyword evidence="9" id="KW-0472">Membrane</keyword>
<feature type="domain" description="Histidine kinase/HSP90-like ATPase" evidence="10">
    <location>
        <begin position="551"/>
        <end position="632"/>
    </location>
</feature>
<dbReference type="InterPro" id="IPR036890">
    <property type="entry name" value="HATPase_C_sf"/>
</dbReference>
<evidence type="ECO:0000256" key="3">
    <source>
        <dbReference type="ARBA" id="ARBA00022553"/>
    </source>
</evidence>
<gene>
    <name evidence="12" type="ORF">HD597_003309</name>
</gene>
<feature type="transmembrane region" description="Helical" evidence="9">
    <location>
        <begin position="33"/>
        <end position="53"/>
    </location>
</feature>
<dbReference type="PANTHER" id="PTHR24421">
    <property type="entry name" value="NITRATE/NITRITE SENSOR PROTEIN NARX-RELATED"/>
    <property type="match status" value="1"/>
</dbReference>
<evidence type="ECO:0000256" key="5">
    <source>
        <dbReference type="ARBA" id="ARBA00022741"/>
    </source>
</evidence>
<keyword evidence="8" id="KW-0902">Two-component regulatory system</keyword>
<dbReference type="InterPro" id="IPR011712">
    <property type="entry name" value="Sig_transdc_His_kin_sub3_dim/P"/>
</dbReference>
<dbReference type="GO" id="GO:0005524">
    <property type="term" value="F:ATP binding"/>
    <property type="evidence" value="ECO:0007669"/>
    <property type="project" value="UniProtKB-KW"/>
</dbReference>
<dbReference type="CDD" id="cd16917">
    <property type="entry name" value="HATPase_UhpB-NarQ-NarX-like"/>
    <property type="match status" value="1"/>
</dbReference>
<keyword evidence="5" id="KW-0547">Nucleotide-binding</keyword>
<dbReference type="Gene3D" id="3.30.565.10">
    <property type="entry name" value="Histidine kinase-like ATPase, C-terminal domain"/>
    <property type="match status" value="1"/>
</dbReference>
<dbReference type="RefSeq" id="WP_253743074.1">
    <property type="nucleotide sequence ID" value="NZ_BAABKA010000001.1"/>
</dbReference>
<dbReference type="Proteomes" id="UP001139648">
    <property type="component" value="Unassembled WGS sequence"/>
</dbReference>
<feature type="transmembrane region" description="Helical" evidence="9">
    <location>
        <begin position="65"/>
        <end position="87"/>
    </location>
</feature>
<dbReference type="EMBL" id="JAMZEB010000002">
    <property type="protein sequence ID" value="MCP2356289.1"/>
    <property type="molecule type" value="Genomic_DNA"/>
</dbReference>
<evidence type="ECO:0000256" key="2">
    <source>
        <dbReference type="ARBA" id="ARBA00012438"/>
    </source>
</evidence>
<dbReference type="Pfam" id="PF02518">
    <property type="entry name" value="HATPase_c"/>
    <property type="match status" value="1"/>
</dbReference>
<evidence type="ECO:0000259" key="10">
    <source>
        <dbReference type="Pfam" id="PF02518"/>
    </source>
</evidence>
<dbReference type="PANTHER" id="PTHR24421:SF10">
    <property type="entry name" value="NITRATE_NITRITE SENSOR PROTEIN NARQ"/>
    <property type="match status" value="1"/>
</dbReference>
<keyword evidence="6 12" id="KW-0418">Kinase</keyword>
<dbReference type="SUPFAM" id="SSF55874">
    <property type="entry name" value="ATPase domain of HSP90 chaperone/DNA topoisomerase II/histidine kinase"/>
    <property type="match status" value="1"/>
</dbReference>
<evidence type="ECO:0000256" key="9">
    <source>
        <dbReference type="SAM" id="Phobius"/>
    </source>
</evidence>
<evidence type="ECO:0000313" key="12">
    <source>
        <dbReference type="EMBL" id="MCP2356289.1"/>
    </source>
</evidence>
<proteinExistence type="predicted"/>
<dbReference type="AlphaFoldDB" id="A0A9X2K1G0"/>
<dbReference type="InterPro" id="IPR003594">
    <property type="entry name" value="HATPase_dom"/>
</dbReference>
<feature type="transmembrane region" description="Helical" evidence="9">
    <location>
        <begin position="139"/>
        <end position="158"/>
    </location>
</feature>
<sequence>MKGASLVGGAAAAAAAVALRGWGEGLRYGGNSPYFVCALAAAVLVTYLVSVRLSRQGARAVGRWLLATAASLLLYLAATALAVEYGGLRGQRDPLTLAAVVLHATGYILPIILLQVCFVAAGAHLGVVGRRGELGARWLLGYAALYLLFTAVAVPAGEPYQDIRPLWELGAEWTWLPALPWMAGVLAGPFVLWRAVRRARGETRSRALTVAALSLAPIGTILFCVLSGLMAFWAGVLSAGLGEAGLAVMFSLPFVLCSLGLRDALGAREVSGRERWMRMLVTSVGALFAIVVVGVSAVIGARLGAVLPVVVATLLVAASLTPLRRRLLHALVLRADPVRARTARLVKERGSALDPARTTERILREALDDPGLRLLLRLPEQRGWVDVDGLPEPEAGVPLGESARLLMGSAAADDVRSCQAEVAPLIDRALLEMAVRDQAARIEQAVSDERKRLERDLHDGVQGRLLALALDLKMAEPAVDGEARLLLNDAAESLTAAIGELRALAQGSAPELLSRRGLEAALGDLTGRLPTPVRLGVPEERLPAHVETIAYMVACEGVTNAVKHAGAGSITVEVAVDEGRVAIRVGDDGRGGADLRAGTGLRGLAERVGAAGGHLVISDAEPHGTLLEVILPCA</sequence>